<dbReference type="HOGENOM" id="CLU_000288_105_0_1"/>
<gene>
    <name evidence="8" type="ORF">A1O1_07489</name>
</gene>
<dbReference type="Gene3D" id="1.10.510.10">
    <property type="entry name" value="Transferase(Phosphotransferase) domain 1"/>
    <property type="match status" value="1"/>
</dbReference>
<dbReference type="RefSeq" id="XP_007726547.1">
    <property type="nucleotide sequence ID" value="XM_007728357.1"/>
</dbReference>
<evidence type="ECO:0000313" key="9">
    <source>
        <dbReference type="Proteomes" id="UP000019484"/>
    </source>
</evidence>
<keyword evidence="8" id="KW-0418">Kinase</keyword>
<dbReference type="GeneID" id="19162346"/>
<dbReference type="InterPro" id="IPR017441">
    <property type="entry name" value="Protein_kinase_ATP_BS"/>
</dbReference>
<dbReference type="InterPro" id="IPR000719">
    <property type="entry name" value="Prot_kinase_dom"/>
</dbReference>
<dbReference type="Proteomes" id="UP000019484">
    <property type="component" value="Unassembled WGS sequence"/>
</dbReference>
<dbReference type="GO" id="GO:0004672">
    <property type="term" value="F:protein kinase activity"/>
    <property type="evidence" value="ECO:0007669"/>
    <property type="project" value="InterPro"/>
</dbReference>
<dbReference type="STRING" id="1182541.W9Y3U4"/>
<evidence type="ECO:0000256" key="1">
    <source>
        <dbReference type="ARBA" id="ARBA00005575"/>
    </source>
</evidence>
<organism evidence="8 9">
    <name type="scientific">Capronia coronata CBS 617.96</name>
    <dbReference type="NCBI Taxonomy" id="1182541"/>
    <lineage>
        <taxon>Eukaryota</taxon>
        <taxon>Fungi</taxon>
        <taxon>Dikarya</taxon>
        <taxon>Ascomycota</taxon>
        <taxon>Pezizomycotina</taxon>
        <taxon>Eurotiomycetes</taxon>
        <taxon>Chaetothyriomycetidae</taxon>
        <taxon>Chaetothyriales</taxon>
        <taxon>Herpotrichiellaceae</taxon>
        <taxon>Capronia</taxon>
    </lineage>
</organism>
<dbReference type="PROSITE" id="PS00108">
    <property type="entry name" value="PROTEIN_KINASE_ST"/>
    <property type="match status" value="1"/>
</dbReference>
<dbReference type="eggNOG" id="KOG0032">
    <property type="taxonomic scope" value="Eukaryota"/>
</dbReference>
<feature type="domain" description="Protein kinase" evidence="7">
    <location>
        <begin position="119"/>
        <end position="432"/>
    </location>
</feature>
<dbReference type="InterPro" id="IPR000253">
    <property type="entry name" value="FHA_dom"/>
</dbReference>
<dbReference type="PANTHER" id="PTHR24347">
    <property type="entry name" value="SERINE/THREONINE-PROTEIN KINASE"/>
    <property type="match status" value="1"/>
</dbReference>
<dbReference type="AlphaFoldDB" id="W9Y3U4"/>
<accession>W9Y3U4</accession>
<dbReference type="SMART" id="SM00220">
    <property type="entry name" value="S_TKc"/>
    <property type="match status" value="1"/>
</dbReference>
<dbReference type="Gene3D" id="3.30.200.20">
    <property type="entry name" value="Phosphorylase Kinase, domain 1"/>
    <property type="match status" value="2"/>
</dbReference>
<keyword evidence="8" id="KW-0808">Transferase</keyword>
<dbReference type="InterPro" id="IPR011009">
    <property type="entry name" value="Kinase-like_dom_sf"/>
</dbReference>
<feature type="region of interest" description="Disordered" evidence="5">
    <location>
        <begin position="649"/>
        <end position="739"/>
    </location>
</feature>
<dbReference type="PROSITE" id="PS00107">
    <property type="entry name" value="PROTEIN_KINASE_ATP"/>
    <property type="match status" value="1"/>
</dbReference>
<evidence type="ECO:0000259" key="7">
    <source>
        <dbReference type="PROSITE" id="PS50011"/>
    </source>
</evidence>
<dbReference type="PROSITE" id="PS50006">
    <property type="entry name" value="FHA_DOMAIN"/>
    <property type="match status" value="1"/>
</dbReference>
<evidence type="ECO:0000256" key="3">
    <source>
        <dbReference type="ARBA" id="ARBA00022840"/>
    </source>
</evidence>
<feature type="binding site" evidence="4">
    <location>
        <position position="148"/>
    </location>
    <ligand>
        <name>ATP</name>
        <dbReference type="ChEBI" id="CHEBI:30616"/>
    </ligand>
</feature>
<reference evidence="8 9" key="1">
    <citation type="submission" date="2013-03" db="EMBL/GenBank/DDBJ databases">
        <title>The Genome Sequence of Capronia coronata CBS 617.96.</title>
        <authorList>
            <consortium name="The Broad Institute Genomics Platform"/>
            <person name="Cuomo C."/>
            <person name="de Hoog S."/>
            <person name="Gorbushina A."/>
            <person name="Walker B."/>
            <person name="Young S.K."/>
            <person name="Zeng Q."/>
            <person name="Gargeya S."/>
            <person name="Fitzgerald M."/>
            <person name="Haas B."/>
            <person name="Abouelleil A."/>
            <person name="Allen A.W."/>
            <person name="Alvarado L."/>
            <person name="Arachchi H.M."/>
            <person name="Berlin A.M."/>
            <person name="Chapman S.B."/>
            <person name="Gainer-Dewar J."/>
            <person name="Goldberg J."/>
            <person name="Griggs A."/>
            <person name="Gujja S."/>
            <person name="Hansen M."/>
            <person name="Howarth C."/>
            <person name="Imamovic A."/>
            <person name="Ireland A."/>
            <person name="Larimer J."/>
            <person name="McCowan C."/>
            <person name="Murphy C."/>
            <person name="Pearson M."/>
            <person name="Poon T.W."/>
            <person name="Priest M."/>
            <person name="Roberts A."/>
            <person name="Saif S."/>
            <person name="Shea T."/>
            <person name="Sisk P."/>
            <person name="Sykes S."/>
            <person name="Wortman J."/>
            <person name="Nusbaum C."/>
            <person name="Birren B."/>
        </authorList>
    </citation>
    <scope>NUCLEOTIDE SEQUENCE [LARGE SCALE GENOMIC DNA]</scope>
    <source>
        <strain evidence="8 9">CBS 617.96</strain>
    </source>
</reference>
<proteinExistence type="inferred from homology"/>
<comment type="caution">
    <text evidence="8">The sequence shown here is derived from an EMBL/GenBank/DDBJ whole genome shotgun (WGS) entry which is preliminary data.</text>
</comment>
<dbReference type="InterPro" id="IPR008271">
    <property type="entry name" value="Ser/Thr_kinase_AS"/>
</dbReference>
<dbReference type="OrthoDB" id="74764at2759"/>
<dbReference type="SUPFAM" id="SSF56112">
    <property type="entry name" value="Protein kinase-like (PK-like)"/>
    <property type="match status" value="1"/>
</dbReference>
<dbReference type="EMBL" id="AMWN01000006">
    <property type="protein sequence ID" value="EXJ83861.1"/>
    <property type="molecule type" value="Genomic_DNA"/>
</dbReference>
<keyword evidence="9" id="KW-1185">Reference proteome</keyword>
<evidence type="ECO:0000259" key="6">
    <source>
        <dbReference type="PROSITE" id="PS50006"/>
    </source>
</evidence>
<dbReference type="Pfam" id="PF00498">
    <property type="entry name" value="FHA"/>
    <property type="match status" value="1"/>
</dbReference>
<keyword evidence="3 4" id="KW-0067">ATP-binding</keyword>
<evidence type="ECO:0000313" key="8">
    <source>
        <dbReference type="EMBL" id="EXJ83861.1"/>
    </source>
</evidence>
<protein>
    <submittedName>
        <fullName evidence="8">CAMK protein kinase</fullName>
    </submittedName>
</protein>
<name>W9Y3U4_9EURO</name>
<dbReference type="Gene3D" id="2.60.200.20">
    <property type="match status" value="1"/>
</dbReference>
<dbReference type="GO" id="GO:0005524">
    <property type="term" value="F:ATP binding"/>
    <property type="evidence" value="ECO:0007669"/>
    <property type="project" value="UniProtKB-UniRule"/>
</dbReference>
<keyword evidence="2 4" id="KW-0547">Nucleotide-binding</keyword>
<dbReference type="Pfam" id="PF00069">
    <property type="entry name" value="Pkinase"/>
    <property type="match status" value="1"/>
</dbReference>
<evidence type="ECO:0000256" key="4">
    <source>
        <dbReference type="PROSITE-ProRule" id="PRU10141"/>
    </source>
</evidence>
<evidence type="ECO:0000256" key="5">
    <source>
        <dbReference type="SAM" id="MobiDB-lite"/>
    </source>
</evidence>
<comment type="similarity">
    <text evidence="1">Belongs to the protein kinase superfamily. CAMK Ser/Thr protein kinase family. CHEK2 subfamily.</text>
</comment>
<sequence>MQTKKSSLDATERNDSQYVLNDPRVSKRHVSIYTVVYEKDEPNGVDTLVYAEDLSQNGTYLNGDFIGKGNGGFLLSDGNILRLSRWTSLIFHVVNKNESMDTFDVIQEKEMGRFRRDYVVSDRLLGAGAFGKVFMALEQTSRTQVACKIVDLRKLTPKLQTRFRRSQRPATADDVDNRIQARKVKAWGDQKKREIGLNPKLKMYFREVEILSSISHPNIIGLEKVYITNNTIYMMQDIVTAGDLFSYIESKNGKLLEVEAAVIVRQMLIAVRFLHQNNIVHRDIKPDNILMTSLAAGSRVVLTDFGAARRIHTSRHRMSTVVGTHEYAAPEMLRRRHDKLTVEESDGYTRAVDMWAVGCVAVILLTGGMAFTDPATGMYSEKLARDCDLDFLRTSKDWQAVRQRPREFVERLLVIDEESRMTADEALQHPWFCNEAHKYDFEALYQRTIQHWHPRRPKSPVIDFRDGGAFKYLAYKWGFESFYHKSRAKGRHSPVEPPYKPFPRKMHLTLWPERDEKKRLSLEVLTAISKWSPQSAMKLACKSTHLSGEEVQGFITEEATDSEDYGSTRAKASRYFPSSDAEKAGIKQNGVLGKRKRTTVDSEERDTRRAMKAKIMIDEPLTRETGPSVVDERAAPLIPNALYDTTHWRTSRKSPLTETEDVLPSIETPAPTNKLKRRASTSLTGQRWTKRRGSIFDLAEDGDGDGGKPPKPTAAAFVENRPNESLATTFKRPDLYLPR</sequence>
<evidence type="ECO:0000256" key="2">
    <source>
        <dbReference type="ARBA" id="ARBA00022741"/>
    </source>
</evidence>
<dbReference type="InterPro" id="IPR008984">
    <property type="entry name" value="SMAD_FHA_dom_sf"/>
</dbReference>
<dbReference type="PROSITE" id="PS50011">
    <property type="entry name" value="PROTEIN_KINASE_DOM"/>
    <property type="match status" value="1"/>
</dbReference>
<feature type="domain" description="FHA" evidence="6">
    <location>
        <begin position="11"/>
        <end position="66"/>
    </location>
</feature>
<dbReference type="SUPFAM" id="SSF49879">
    <property type="entry name" value="SMAD/FHA domain"/>
    <property type="match status" value="1"/>
</dbReference>